<reference evidence="1" key="1">
    <citation type="submission" date="2021-06" db="EMBL/GenBank/DDBJ databases">
        <authorList>
            <person name="Kallberg Y."/>
            <person name="Tangrot J."/>
            <person name="Rosling A."/>
        </authorList>
    </citation>
    <scope>NUCLEOTIDE SEQUENCE</scope>
    <source>
        <strain evidence="1">BR232B</strain>
    </source>
</reference>
<organism evidence="1 2">
    <name type="scientific">Paraglomus brasilianum</name>
    <dbReference type="NCBI Taxonomy" id="144538"/>
    <lineage>
        <taxon>Eukaryota</taxon>
        <taxon>Fungi</taxon>
        <taxon>Fungi incertae sedis</taxon>
        <taxon>Mucoromycota</taxon>
        <taxon>Glomeromycotina</taxon>
        <taxon>Glomeromycetes</taxon>
        <taxon>Paraglomerales</taxon>
        <taxon>Paraglomeraceae</taxon>
        <taxon>Paraglomus</taxon>
    </lineage>
</organism>
<comment type="caution">
    <text evidence="1">The sequence shown here is derived from an EMBL/GenBank/DDBJ whole genome shotgun (WGS) entry which is preliminary data.</text>
</comment>
<gene>
    <name evidence="1" type="ORF">PBRASI_LOCUS2598</name>
</gene>
<evidence type="ECO:0000313" key="2">
    <source>
        <dbReference type="Proteomes" id="UP000789739"/>
    </source>
</evidence>
<dbReference type="Proteomes" id="UP000789739">
    <property type="component" value="Unassembled WGS sequence"/>
</dbReference>
<keyword evidence="2" id="KW-1185">Reference proteome</keyword>
<sequence length="95" mass="10927">MTMQSSNYRFLLRRQTHLYEEKTSDSEEPMQTLGFEISGLISQGRVLNGYESSALGQLIEMHPSNYNKPGAIADFSEYLFKEERQGCLKKNVKDD</sequence>
<accession>A0A9N8ZM66</accession>
<evidence type="ECO:0000313" key="1">
    <source>
        <dbReference type="EMBL" id="CAG8500833.1"/>
    </source>
</evidence>
<dbReference type="AlphaFoldDB" id="A0A9N8ZM66"/>
<proteinExistence type="predicted"/>
<dbReference type="EMBL" id="CAJVPI010000207">
    <property type="protein sequence ID" value="CAG8500833.1"/>
    <property type="molecule type" value="Genomic_DNA"/>
</dbReference>
<protein>
    <submittedName>
        <fullName evidence="1">10414_t:CDS:1</fullName>
    </submittedName>
</protein>
<name>A0A9N8ZM66_9GLOM</name>